<evidence type="ECO:0000313" key="2">
    <source>
        <dbReference type="EMBL" id="GGP24598.1"/>
    </source>
</evidence>
<evidence type="ECO:0008006" key="4">
    <source>
        <dbReference type="Google" id="ProtNLM"/>
    </source>
</evidence>
<reference evidence="3" key="1">
    <citation type="journal article" date="2019" name="Int. J. Syst. Evol. Microbiol.">
        <title>The Global Catalogue of Microorganisms (GCM) 10K type strain sequencing project: providing services to taxonomists for standard genome sequencing and annotation.</title>
        <authorList>
            <consortium name="The Broad Institute Genomics Platform"/>
            <consortium name="The Broad Institute Genome Sequencing Center for Infectious Disease"/>
            <person name="Wu L."/>
            <person name="Ma J."/>
        </authorList>
    </citation>
    <scope>NUCLEOTIDE SEQUENCE [LARGE SCALE GENOMIC DNA]</scope>
    <source>
        <strain evidence="3">CGMCC 1.8860</strain>
    </source>
</reference>
<keyword evidence="3" id="KW-1185">Reference proteome</keyword>
<feature type="compositionally biased region" description="Polar residues" evidence="1">
    <location>
        <begin position="37"/>
        <end position="58"/>
    </location>
</feature>
<proteinExistence type="predicted"/>
<gene>
    <name evidence="2" type="ORF">GCM10010971_04170</name>
</gene>
<dbReference type="PANTHER" id="PTHR37166:SF1">
    <property type="entry name" value="PROTEIN FLAG"/>
    <property type="match status" value="1"/>
</dbReference>
<accession>A0ABQ2PGB4</accession>
<dbReference type="Proteomes" id="UP000621859">
    <property type="component" value="Unassembled WGS sequence"/>
</dbReference>
<evidence type="ECO:0000256" key="1">
    <source>
        <dbReference type="SAM" id="MobiDB-lite"/>
    </source>
</evidence>
<sequence length="128" mass="13244">MQVQLTQSLAALSPTTNPSGGQSQSAQTGSVTQSGSVANSSNSTDGKNGQQADATTLNDAVGKLNEAVKNYANGNSLQFSVDPDSQTHIVKVIDSQTKDVIRQIPSEQAIAIAKAIGQFEGLLIKDKA</sequence>
<dbReference type="Pfam" id="PF03646">
    <property type="entry name" value="FlaG"/>
    <property type="match status" value="1"/>
</dbReference>
<dbReference type="InterPro" id="IPR005186">
    <property type="entry name" value="FlaG"/>
</dbReference>
<dbReference type="EMBL" id="BMLY01000001">
    <property type="protein sequence ID" value="GGP24598.1"/>
    <property type="molecule type" value="Genomic_DNA"/>
</dbReference>
<name>A0ABQ2PGB4_9NEIS</name>
<protein>
    <recommendedName>
        <fullName evidence="4">Flagellar protein FlaG</fullName>
    </recommendedName>
</protein>
<dbReference type="SUPFAM" id="SSF160214">
    <property type="entry name" value="FlaG-like"/>
    <property type="match status" value="1"/>
</dbReference>
<feature type="compositionally biased region" description="Polar residues" evidence="1">
    <location>
        <begin position="1"/>
        <end position="18"/>
    </location>
</feature>
<organism evidence="2 3">
    <name type="scientific">Silvimonas amylolytica</name>
    <dbReference type="NCBI Taxonomy" id="449663"/>
    <lineage>
        <taxon>Bacteria</taxon>
        <taxon>Pseudomonadati</taxon>
        <taxon>Pseudomonadota</taxon>
        <taxon>Betaproteobacteria</taxon>
        <taxon>Neisseriales</taxon>
        <taxon>Chitinibacteraceae</taxon>
        <taxon>Silvimonas</taxon>
    </lineage>
</organism>
<dbReference type="PANTHER" id="PTHR37166">
    <property type="entry name" value="PROTEIN FLAG"/>
    <property type="match status" value="1"/>
</dbReference>
<dbReference type="InterPro" id="IPR035924">
    <property type="entry name" value="FlaG-like_sf"/>
</dbReference>
<evidence type="ECO:0000313" key="3">
    <source>
        <dbReference type="Proteomes" id="UP000621859"/>
    </source>
</evidence>
<dbReference type="RefSeq" id="WP_188688213.1">
    <property type="nucleotide sequence ID" value="NZ_BMLY01000001.1"/>
</dbReference>
<feature type="compositionally biased region" description="Low complexity" evidence="1">
    <location>
        <begin position="19"/>
        <end position="36"/>
    </location>
</feature>
<comment type="caution">
    <text evidence="2">The sequence shown here is derived from an EMBL/GenBank/DDBJ whole genome shotgun (WGS) entry which is preliminary data.</text>
</comment>
<feature type="region of interest" description="Disordered" evidence="1">
    <location>
        <begin position="1"/>
        <end position="58"/>
    </location>
</feature>
<dbReference type="Gene3D" id="3.30.160.170">
    <property type="entry name" value="FlaG-like"/>
    <property type="match status" value="1"/>
</dbReference>